<evidence type="ECO:0000313" key="1">
    <source>
        <dbReference type="EMBL" id="EFC36716.1"/>
    </source>
</evidence>
<dbReference type="AlphaFoldDB" id="D2W2H8"/>
<organism evidence="2">
    <name type="scientific">Naegleria gruberi</name>
    <name type="common">Amoeba</name>
    <dbReference type="NCBI Taxonomy" id="5762"/>
    <lineage>
        <taxon>Eukaryota</taxon>
        <taxon>Discoba</taxon>
        <taxon>Heterolobosea</taxon>
        <taxon>Tetramitia</taxon>
        <taxon>Eutetramitia</taxon>
        <taxon>Vahlkampfiidae</taxon>
        <taxon>Naegleria</taxon>
    </lineage>
</organism>
<sequence>MQSVNSQLEEQVNLPKIEYGIGVSRSECLVGNVGTSAVRFAALIGACSSNALRLAALCAYFGTSILTDESLALPLQTGFITRAVHFMQKKSIFDSEKLSLDDGGDDRQVIYQLLAENRVNDDEWLYELEQQENNNKYREFDQAFGLLRGDVNIELLGEICEVFGTYSTKNPQDKVVSLLYTQLSDYLKLDTKEVESAVRSFSLEKTDIPLHTDPSFIL</sequence>
<dbReference type="KEGG" id="ngr:NAEGRDRAFT_75593"/>
<reference evidence="1 2" key="1">
    <citation type="journal article" date="2010" name="Cell">
        <title>The genome of Naegleria gruberi illuminates early eukaryotic versatility.</title>
        <authorList>
            <person name="Fritz-Laylin L.K."/>
            <person name="Prochnik S.E."/>
            <person name="Ginger M.L."/>
            <person name="Dacks J.B."/>
            <person name="Carpenter M.L."/>
            <person name="Field M.C."/>
            <person name="Kuo A."/>
            <person name="Paredez A."/>
            <person name="Chapman J."/>
            <person name="Pham J."/>
            <person name="Shu S."/>
            <person name="Neupane R."/>
            <person name="Cipriano M."/>
            <person name="Mancuso J."/>
            <person name="Tu H."/>
            <person name="Salamov A."/>
            <person name="Lindquist E."/>
            <person name="Shapiro H."/>
            <person name="Lucas S."/>
            <person name="Grigoriev I.V."/>
            <person name="Cande W.Z."/>
            <person name="Fulton C."/>
            <person name="Rokhsar D.S."/>
            <person name="Dawson S.C."/>
        </authorList>
    </citation>
    <scope>NUCLEOTIDE SEQUENCE [LARGE SCALE GENOMIC DNA]</scope>
    <source>
        <strain evidence="1 2">NEG-M</strain>
    </source>
</reference>
<dbReference type="VEuPathDB" id="AmoebaDB:NAEGRDRAFT_75593"/>
<proteinExistence type="predicted"/>
<name>D2W2H8_NAEGR</name>
<protein>
    <submittedName>
        <fullName evidence="1">Predicted protein</fullName>
    </submittedName>
</protein>
<gene>
    <name evidence="1" type="ORF">NAEGRDRAFT_75593</name>
</gene>
<accession>D2W2H8</accession>
<evidence type="ECO:0000313" key="2">
    <source>
        <dbReference type="Proteomes" id="UP000006671"/>
    </source>
</evidence>
<dbReference type="SUPFAM" id="SSF55073">
    <property type="entry name" value="Nucleotide cyclase"/>
    <property type="match status" value="1"/>
</dbReference>
<keyword evidence="2" id="KW-1185">Reference proteome</keyword>
<dbReference type="GeneID" id="8860955"/>
<dbReference type="InParanoid" id="D2W2H8"/>
<dbReference type="RefSeq" id="XP_002669460.1">
    <property type="nucleotide sequence ID" value="XM_002669414.1"/>
</dbReference>
<dbReference type="EMBL" id="GG738926">
    <property type="protein sequence ID" value="EFC36716.1"/>
    <property type="molecule type" value="Genomic_DNA"/>
</dbReference>
<dbReference type="InterPro" id="IPR029787">
    <property type="entry name" value="Nucleotide_cyclase"/>
</dbReference>
<dbReference type="Proteomes" id="UP000006671">
    <property type="component" value="Unassembled WGS sequence"/>
</dbReference>